<gene>
    <name evidence="1" type="ORF">EC580_01455</name>
</gene>
<reference evidence="1" key="1">
    <citation type="submission" date="2018-10" db="EMBL/GenBank/DDBJ databases">
        <title>Acidithiobacillus sulfuriphilus sp. nov.: an extremely acidophilic sulfur-oxidizing chemolithotroph isolated from a neutral pH environment.</title>
        <authorList>
            <person name="Falagan C."/>
            <person name="Moya-Beltran A."/>
            <person name="Quatrini R."/>
            <person name="Johnson D.B."/>
        </authorList>
    </citation>
    <scope>NUCLEOTIDE SEQUENCE [LARGE SCALE GENOMIC DNA]</scope>
    <source>
        <strain evidence="1">CJ-2</strain>
    </source>
</reference>
<dbReference type="AlphaFoldDB" id="A0A3M8RSZ6"/>
<proteinExistence type="predicted"/>
<dbReference type="RefSeq" id="WP_123101532.1">
    <property type="nucleotide sequence ID" value="NZ_CP127527.1"/>
</dbReference>
<dbReference type="PROSITE" id="PS51257">
    <property type="entry name" value="PROKAR_LIPOPROTEIN"/>
    <property type="match status" value="1"/>
</dbReference>
<evidence type="ECO:0008006" key="2">
    <source>
        <dbReference type="Google" id="ProtNLM"/>
    </source>
</evidence>
<accession>A0A3M8RSZ6</accession>
<protein>
    <recommendedName>
        <fullName evidence="2">Lipoprotein</fullName>
    </recommendedName>
</protein>
<sequence length="137" mass="14060">MTTSSLRTPLLIAVAITAISLGGCAGGPQLQVKPLSATHYTPTSLVTTLTAPPQRPYMPIAEIDGSAPAGTAPAQVVAAITKRAAELGADAIILHDESRSTPAQMQFNPSGGLYQNTPGQVTPAFSAEAIRWLPAAK</sequence>
<organism evidence="1">
    <name type="scientific">Acidithiobacillus sulfuriphilus</name>
    <dbReference type="NCBI Taxonomy" id="1867749"/>
    <lineage>
        <taxon>Bacteria</taxon>
        <taxon>Pseudomonadati</taxon>
        <taxon>Pseudomonadota</taxon>
        <taxon>Acidithiobacillia</taxon>
        <taxon>Acidithiobacillales</taxon>
        <taxon>Acidithiobacillaceae</taxon>
        <taxon>Acidithiobacillus</taxon>
    </lineage>
</organism>
<dbReference type="EMBL" id="RIZI01000092">
    <property type="protein sequence ID" value="RNF71709.1"/>
    <property type="molecule type" value="Genomic_DNA"/>
</dbReference>
<comment type="caution">
    <text evidence="1">The sequence shown here is derived from an EMBL/GenBank/DDBJ whole genome shotgun (WGS) entry which is preliminary data.</text>
</comment>
<name>A0A3M8RSZ6_9PROT</name>
<dbReference type="OrthoDB" id="193106at2"/>
<evidence type="ECO:0000313" key="1">
    <source>
        <dbReference type="EMBL" id="RNF71709.1"/>
    </source>
</evidence>